<gene>
    <name evidence="7" type="ORF">UR67_C0005G0048</name>
</gene>
<dbReference type="GO" id="GO:0042732">
    <property type="term" value="P:D-xylose metabolic process"/>
    <property type="evidence" value="ECO:0007669"/>
    <property type="project" value="InterPro"/>
</dbReference>
<feature type="domain" description="NAD-dependent epimerase/dehydratase" evidence="6">
    <location>
        <begin position="10"/>
        <end position="241"/>
    </location>
</feature>
<evidence type="ECO:0000256" key="1">
    <source>
        <dbReference type="ARBA" id="ARBA00001911"/>
    </source>
</evidence>
<dbReference type="Pfam" id="PF01370">
    <property type="entry name" value="Epimerase"/>
    <property type="match status" value="1"/>
</dbReference>
<dbReference type="Proteomes" id="UP000034581">
    <property type="component" value="Unassembled WGS sequence"/>
</dbReference>
<evidence type="ECO:0000313" key="8">
    <source>
        <dbReference type="Proteomes" id="UP000034581"/>
    </source>
</evidence>
<evidence type="ECO:0000256" key="2">
    <source>
        <dbReference type="ARBA" id="ARBA00022793"/>
    </source>
</evidence>
<comment type="cofactor">
    <cofactor evidence="1">
        <name>NAD(+)</name>
        <dbReference type="ChEBI" id="CHEBI:57540"/>
    </cofactor>
</comment>
<comment type="caution">
    <text evidence="7">The sequence shown here is derived from an EMBL/GenBank/DDBJ whole genome shotgun (WGS) entry which is preliminary data.</text>
</comment>
<dbReference type="Pfam" id="PF13196">
    <property type="entry name" value="DUF4012"/>
    <property type="match status" value="1"/>
</dbReference>
<dbReference type="Gene3D" id="3.40.50.720">
    <property type="entry name" value="NAD(P)-binding Rossmann-like Domain"/>
    <property type="match status" value="1"/>
</dbReference>
<sequence length="1035" mass="117170">MNSPKKIKTVLVSGGAHFLGSHLCEALLINGFKVICLDDFSLTSDKNLNNCKKNKNFEIVKFSLEKAEMVAEIEKVDYIFHASGLDIVSKNKEGSLNSLLINSQGTKILLQKALLDKAEFLFISLVDIYSGVASRLSLENYFGKDNHEEDILALYEAKRFGEALVEEFRKEHEVKAKIVRVRDLYGPRMPLNSIFPINCLFNSFIESQKISLFGDGLEEVFPTYVSDVVYGLIKAMFSKDTEGKVYYLVSPQKFTLRTISETLLTFYKEGGSINFIPSDKITLPLPQIDISLSKKDLRWYPNISIEEGFEKTVAWFLKDTRLKNEKGLKEIKETKEFTKKDFSYEATEIVSKEENKNISQVSTTDLTPEKDLNKEEVVKGEVFFENKSQSGFFQSILKPFRKEKESNSLRQKKVLVAGDTDIKVHHHFNKLKISFVIVCLIFIIFGFFSPFLLSAFFTFKGITAIEKSKQAITEFSLNEANKQAAIAEKSFRAASSSLNNLLWIFSLIHERQRFQQYVYLLDSGENIANGVECLTSSVDPIISSFDIFLDHTQSDNNIDKIIPIVKTDVVQARENFSEAQSKLNFLEDKYFPSSFWDRVEELKDQLYDGKEILSKVENLVDILPSLMGNEEDQVYLIIFQNNSEIRATGGFIGSYARVLVSEGRIKEIKVDDVYNPDGLLDDKETQIPPAPLKEYLGVVSWGMRDANWSPDFSVSASDIERLYEKATNDDVSGVIAIDLYTIENLIAEIGPINPIGYNEQISASNFFEKAEYYSEVGFTPGSTGKKDFLGACADEIIQKLQEMSVHDLGKLLSSSFRNLTEKHILFSFKEPVINDILKNQNLDGKIVSDKGDFLWVIDSNVGGNKANYFIDRDINYSVNVNKEGNLRADLTISYKHRGLTDTWPGGNYKNYLRVYVPEGSKIIDTEGFSSEVTTTSDLEKTVFGGLVNVVIDSEQEIKIFYDLPVSLSITDKNLQYSLYVQKQSGSIADPFNLNFAYPAYLKIKDTLLQGQQTDSSFSYSDSLKTDRKLVINFGK</sequence>
<dbReference type="EMBL" id="LBQB01000005">
    <property type="protein sequence ID" value="KKP69559.1"/>
    <property type="molecule type" value="Genomic_DNA"/>
</dbReference>
<keyword evidence="5" id="KW-1133">Transmembrane helix</keyword>
<dbReference type="InterPro" id="IPR001509">
    <property type="entry name" value="Epimerase_deHydtase"/>
</dbReference>
<dbReference type="GO" id="GO:0005737">
    <property type="term" value="C:cytoplasm"/>
    <property type="evidence" value="ECO:0007669"/>
    <property type="project" value="TreeGrafter"/>
</dbReference>
<keyword evidence="5" id="KW-0812">Transmembrane</keyword>
<feature type="transmembrane region" description="Helical" evidence="5">
    <location>
        <begin position="433"/>
        <end position="459"/>
    </location>
</feature>
<reference evidence="7 8" key="1">
    <citation type="journal article" date="2015" name="Nature">
        <title>rRNA introns, odd ribosomes, and small enigmatic genomes across a large radiation of phyla.</title>
        <authorList>
            <person name="Brown C.T."/>
            <person name="Hug L.A."/>
            <person name="Thomas B.C."/>
            <person name="Sharon I."/>
            <person name="Castelle C.J."/>
            <person name="Singh A."/>
            <person name="Wilkins M.J."/>
            <person name="Williams K.H."/>
            <person name="Banfield J.F."/>
        </authorList>
    </citation>
    <scope>NUCLEOTIDE SEQUENCE [LARGE SCALE GENOMIC DNA]</scope>
</reference>
<proteinExistence type="predicted"/>
<keyword evidence="5" id="KW-0472">Membrane</keyword>
<keyword evidence="3" id="KW-0520">NAD</keyword>
<keyword evidence="2" id="KW-0210">Decarboxylase</keyword>
<evidence type="ECO:0000259" key="6">
    <source>
        <dbReference type="Pfam" id="PF01370"/>
    </source>
</evidence>
<evidence type="ECO:0000256" key="3">
    <source>
        <dbReference type="ARBA" id="ARBA00023027"/>
    </source>
</evidence>
<dbReference type="InterPro" id="IPR036291">
    <property type="entry name" value="NAD(P)-bd_dom_sf"/>
</dbReference>
<dbReference type="AlphaFoldDB" id="A0A0G0BJ85"/>
<organism evidence="7 8">
    <name type="scientific">candidate division CPR3 bacterium GW2011_GWF2_35_18</name>
    <dbReference type="NCBI Taxonomy" id="1618350"/>
    <lineage>
        <taxon>Bacteria</taxon>
        <taxon>Bacteria division CPR3</taxon>
    </lineage>
</organism>
<dbReference type="PANTHER" id="PTHR43078:SF6">
    <property type="entry name" value="UDP-GLUCURONIC ACID DECARBOXYLASE 1"/>
    <property type="match status" value="1"/>
</dbReference>
<protein>
    <recommendedName>
        <fullName evidence="6">NAD-dependent epimerase/dehydratase domain-containing protein</fullName>
    </recommendedName>
</protein>
<evidence type="ECO:0000256" key="4">
    <source>
        <dbReference type="ARBA" id="ARBA00023239"/>
    </source>
</evidence>
<evidence type="ECO:0000256" key="5">
    <source>
        <dbReference type="SAM" id="Phobius"/>
    </source>
</evidence>
<dbReference type="STRING" id="1618350.UR67_C0005G0048"/>
<name>A0A0G0BJ85_UNCC3</name>
<dbReference type="InterPro" id="IPR044516">
    <property type="entry name" value="UXS-like"/>
</dbReference>
<dbReference type="PANTHER" id="PTHR43078">
    <property type="entry name" value="UDP-GLUCURONIC ACID DECARBOXYLASE-RELATED"/>
    <property type="match status" value="1"/>
</dbReference>
<dbReference type="GO" id="GO:0048040">
    <property type="term" value="F:UDP-glucuronate decarboxylase activity"/>
    <property type="evidence" value="ECO:0007669"/>
    <property type="project" value="TreeGrafter"/>
</dbReference>
<dbReference type="InterPro" id="IPR025101">
    <property type="entry name" value="DUF4012"/>
</dbReference>
<keyword evidence="4" id="KW-0456">Lyase</keyword>
<accession>A0A0G0BJ85</accession>
<dbReference type="SUPFAM" id="SSF51735">
    <property type="entry name" value="NAD(P)-binding Rossmann-fold domains"/>
    <property type="match status" value="1"/>
</dbReference>
<dbReference type="GO" id="GO:0070403">
    <property type="term" value="F:NAD+ binding"/>
    <property type="evidence" value="ECO:0007669"/>
    <property type="project" value="InterPro"/>
</dbReference>
<evidence type="ECO:0000313" key="7">
    <source>
        <dbReference type="EMBL" id="KKP69559.1"/>
    </source>
</evidence>